<dbReference type="InterPro" id="IPR050881">
    <property type="entry name" value="LL-DAP_aminotransferase"/>
</dbReference>
<dbReference type="Pfam" id="PF00155">
    <property type="entry name" value="Aminotran_1_2"/>
    <property type="match status" value="1"/>
</dbReference>
<sequence>MAIPERFSNLPDYAFPRLRALLKGIEPGLRAGEAPMVLTIGEPRHAMPDFVAPIMAQHIGEFAKYPSNEGTADLLAAIGGWLRARHGLDVAPERIMALNGTREGLFNAALALCPERKNGQRPAVLVPNPFYQVYAVAAAAVAADPVFAPATPGTGNLPDYAALPAEILDRTAVAYLCSPANPQGAIAGRDYLERLIGLAERHDFLIFADECYSEIYRDAPPPGALAVAQSMGLADRVMMFNSLSKRSNLPGLRSGFVAGSAENIVQIRRLRSYAGAPLSLPAQAISAAAWRDEAHVTASRALYQQKYEIADRVLGNVPGYRPVEGGFFLWLPVEDGEEAAKRLWARAGIQVLPGTYLSREVEGGNPGRGFIRVALVADAPQTEAALTRLREVLYDDV</sequence>
<comment type="cofactor">
    <cofactor evidence="1">
        <name>pyridoxal 5'-phosphate</name>
        <dbReference type="ChEBI" id="CHEBI:597326"/>
    </cofactor>
</comment>
<evidence type="ECO:0000256" key="1">
    <source>
        <dbReference type="ARBA" id="ARBA00001933"/>
    </source>
</evidence>
<dbReference type="PANTHER" id="PTHR42832:SF3">
    <property type="entry name" value="L-GLUTAMINE--4-(METHYLSULFANYL)-2-OXOBUTANOATE AMINOTRANSFERASE"/>
    <property type="match status" value="1"/>
</dbReference>
<organism evidence="5 6">
    <name type="scientific">Paracoccus marinaquae</name>
    <dbReference type="NCBI Taxonomy" id="2841926"/>
    <lineage>
        <taxon>Bacteria</taxon>
        <taxon>Pseudomonadati</taxon>
        <taxon>Pseudomonadota</taxon>
        <taxon>Alphaproteobacteria</taxon>
        <taxon>Rhodobacterales</taxon>
        <taxon>Paracoccaceae</taxon>
        <taxon>Paracoccus</taxon>
    </lineage>
</organism>
<keyword evidence="2 5" id="KW-0032">Aminotransferase</keyword>
<dbReference type="RefSeq" id="WP_216034103.1">
    <property type="nucleotide sequence ID" value="NZ_JAHKNG010000031.1"/>
</dbReference>
<dbReference type="Proteomes" id="UP001166191">
    <property type="component" value="Unassembled WGS sequence"/>
</dbReference>
<evidence type="ECO:0000313" key="5">
    <source>
        <dbReference type="EMBL" id="MBU3031433.1"/>
    </source>
</evidence>
<comment type="caution">
    <text evidence="5">The sequence shown here is derived from an EMBL/GenBank/DDBJ whole genome shotgun (WGS) entry which is preliminary data.</text>
</comment>
<name>A0ABS6ALG8_9RHOB</name>
<evidence type="ECO:0000259" key="4">
    <source>
        <dbReference type="Pfam" id="PF00155"/>
    </source>
</evidence>
<dbReference type="InterPro" id="IPR004839">
    <property type="entry name" value="Aminotransferase_I/II_large"/>
</dbReference>
<dbReference type="PANTHER" id="PTHR42832">
    <property type="entry name" value="AMINO ACID AMINOTRANSFERASE"/>
    <property type="match status" value="1"/>
</dbReference>
<keyword evidence="3" id="KW-0808">Transferase</keyword>
<evidence type="ECO:0000256" key="2">
    <source>
        <dbReference type="ARBA" id="ARBA00022576"/>
    </source>
</evidence>
<accession>A0ABS6ALG8</accession>
<dbReference type="CDD" id="cd00609">
    <property type="entry name" value="AAT_like"/>
    <property type="match status" value="1"/>
</dbReference>
<reference evidence="5" key="1">
    <citation type="submission" date="2021-06" db="EMBL/GenBank/DDBJ databases">
        <title>Paracoccus bacterium XHP0099 sp. nov., isolated from the surface waters of the Yellow Sea.</title>
        <authorList>
            <person name="Xue H."/>
            <person name="Zhang D."/>
        </authorList>
    </citation>
    <scope>NUCLEOTIDE SEQUENCE</scope>
    <source>
        <strain evidence="5">XHP0099</strain>
    </source>
</reference>
<gene>
    <name evidence="5" type="ORF">KNW02_15045</name>
</gene>
<dbReference type="EMBL" id="JAHKNG010000031">
    <property type="protein sequence ID" value="MBU3031433.1"/>
    <property type="molecule type" value="Genomic_DNA"/>
</dbReference>
<feature type="domain" description="Aminotransferase class I/classII large" evidence="4">
    <location>
        <begin position="36"/>
        <end position="387"/>
    </location>
</feature>
<evidence type="ECO:0000256" key="3">
    <source>
        <dbReference type="ARBA" id="ARBA00022679"/>
    </source>
</evidence>
<keyword evidence="6" id="KW-1185">Reference proteome</keyword>
<proteinExistence type="predicted"/>
<evidence type="ECO:0000313" key="6">
    <source>
        <dbReference type="Proteomes" id="UP001166191"/>
    </source>
</evidence>
<protein>
    <submittedName>
        <fullName evidence="5">Aminotransferase class I/II-fold pyridoxal phosphate-dependent enzyme</fullName>
    </submittedName>
</protein>
<dbReference type="GO" id="GO:0008483">
    <property type="term" value="F:transaminase activity"/>
    <property type="evidence" value="ECO:0007669"/>
    <property type="project" value="UniProtKB-KW"/>
</dbReference>